<accession>A0A0F8YM19</accession>
<name>A0A0F8YM19_9ZZZZ</name>
<evidence type="ECO:0000313" key="1">
    <source>
        <dbReference type="EMBL" id="KKK82418.1"/>
    </source>
</evidence>
<gene>
    <name evidence="1" type="ORF">LCGC14_2803590</name>
</gene>
<proteinExistence type="predicted"/>
<feature type="non-terminal residue" evidence="1">
    <location>
        <position position="1"/>
    </location>
</feature>
<feature type="non-terminal residue" evidence="1">
    <location>
        <position position="409"/>
    </location>
</feature>
<protein>
    <submittedName>
        <fullName evidence="1">Uncharacterized protein</fullName>
    </submittedName>
</protein>
<sequence>YSTMFQPAEAQKPATILADVRPREYSLKLMPVISQYNHTLAGTNAWTIKGGGEKVIQMLDELKLKGKADAVARYQAHLLEETYIPVAMGRGTFRNTLRAQLWSQSTQTLAVKLENSPGLKKILGESTMKFLTEGMKSSRGAFSLANLERKTAGYFYLSTLGLNPGSALKNMLQLVLTTGPAIGYRTAAAGAGEAMRKAHKYYALRYGSSKMNHQAAIRKAYPEFGKAGLSGSPLTEEALENTLINAYEIGKLPGVKGAKATIERVSRSMMAMFSTSEHAVRLATFEAGMIHARRAKMPIEAAIELSRKLVERTQFLTGPQNTPFFLLDRSPLIRQLTQFPLRMLEFVTTTAMTMGSGAIDPRTGKAMNWLGLNPGTFARMIAGSVVAMELGDVMNWNVGDALIGGALPT</sequence>
<organism evidence="1">
    <name type="scientific">marine sediment metagenome</name>
    <dbReference type="NCBI Taxonomy" id="412755"/>
    <lineage>
        <taxon>unclassified sequences</taxon>
        <taxon>metagenomes</taxon>
        <taxon>ecological metagenomes</taxon>
    </lineage>
</organism>
<reference evidence="1" key="1">
    <citation type="journal article" date="2015" name="Nature">
        <title>Complex archaea that bridge the gap between prokaryotes and eukaryotes.</title>
        <authorList>
            <person name="Spang A."/>
            <person name="Saw J.H."/>
            <person name="Jorgensen S.L."/>
            <person name="Zaremba-Niedzwiedzka K."/>
            <person name="Martijn J."/>
            <person name="Lind A.E."/>
            <person name="van Eijk R."/>
            <person name="Schleper C."/>
            <person name="Guy L."/>
            <person name="Ettema T.J."/>
        </authorList>
    </citation>
    <scope>NUCLEOTIDE SEQUENCE</scope>
</reference>
<dbReference type="AlphaFoldDB" id="A0A0F8YM19"/>
<comment type="caution">
    <text evidence="1">The sequence shown here is derived from an EMBL/GenBank/DDBJ whole genome shotgun (WGS) entry which is preliminary data.</text>
</comment>
<dbReference type="EMBL" id="LAZR01052685">
    <property type="protein sequence ID" value="KKK82418.1"/>
    <property type="molecule type" value="Genomic_DNA"/>
</dbReference>